<dbReference type="EMBL" id="GL377662">
    <property type="protein sequence ID" value="EFJ09493.1"/>
    <property type="molecule type" value="Genomic_DNA"/>
</dbReference>
<organism evidence="3">
    <name type="scientific">Selaginella moellendorffii</name>
    <name type="common">Spikemoss</name>
    <dbReference type="NCBI Taxonomy" id="88036"/>
    <lineage>
        <taxon>Eukaryota</taxon>
        <taxon>Viridiplantae</taxon>
        <taxon>Streptophyta</taxon>
        <taxon>Embryophyta</taxon>
        <taxon>Tracheophyta</taxon>
        <taxon>Lycopodiopsida</taxon>
        <taxon>Selaginellales</taxon>
        <taxon>Selaginellaceae</taxon>
        <taxon>Selaginella</taxon>
    </lineage>
</organism>
<protein>
    <recommendedName>
        <fullName evidence="1">Impact N-terminal domain-containing protein</fullName>
    </recommendedName>
</protein>
<feature type="domain" description="Impact N-terminal" evidence="1">
    <location>
        <begin position="2"/>
        <end position="47"/>
    </location>
</feature>
<reference evidence="2 3" key="1">
    <citation type="journal article" date="2011" name="Science">
        <title>The Selaginella genome identifies genetic changes associated with the evolution of vascular plants.</title>
        <authorList>
            <person name="Banks J.A."/>
            <person name="Nishiyama T."/>
            <person name="Hasebe M."/>
            <person name="Bowman J.L."/>
            <person name="Gribskov M."/>
            <person name="dePamphilis C."/>
            <person name="Albert V.A."/>
            <person name="Aono N."/>
            <person name="Aoyama T."/>
            <person name="Ambrose B.A."/>
            <person name="Ashton N.W."/>
            <person name="Axtell M.J."/>
            <person name="Barker E."/>
            <person name="Barker M.S."/>
            <person name="Bennetzen J.L."/>
            <person name="Bonawitz N.D."/>
            <person name="Chapple C."/>
            <person name="Cheng C."/>
            <person name="Correa L.G."/>
            <person name="Dacre M."/>
            <person name="DeBarry J."/>
            <person name="Dreyer I."/>
            <person name="Elias M."/>
            <person name="Engstrom E.M."/>
            <person name="Estelle M."/>
            <person name="Feng L."/>
            <person name="Finet C."/>
            <person name="Floyd S.K."/>
            <person name="Frommer W.B."/>
            <person name="Fujita T."/>
            <person name="Gramzow L."/>
            <person name="Gutensohn M."/>
            <person name="Harholt J."/>
            <person name="Hattori M."/>
            <person name="Heyl A."/>
            <person name="Hirai T."/>
            <person name="Hiwatashi Y."/>
            <person name="Ishikawa M."/>
            <person name="Iwata M."/>
            <person name="Karol K.G."/>
            <person name="Koehler B."/>
            <person name="Kolukisaoglu U."/>
            <person name="Kubo M."/>
            <person name="Kurata T."/>
            <person name="Lalonde S."/>
            <person name="Li K."/>
            <person name="Li Y."/>
            <person name="Litt A."/>
            <person name="Lyons E."/>
            <person name="Manning G."/>
            <person name="Maruyama T."/>
            <person name="Michael T.P."/>
            <person name="Mikami K."/>
            <person name="Miyazaki S."/>
            <person name="Morinaga S."/>
            <person name="Murata T."/>
            <person name="Mueller-Roeber B."/>
            <person name="Nelson D.R."/>
            <person name="Obara M."/>
            <person name="Oguri Y."/>
            <person name="Olmstead R.G."/>
            <person name="Onodera N."/>
            <person name="Petersen B.L."/>
            <person name="Pils B."/>
            <person name="Prigge M."/>
            <person name="Rensing S.A."/>
            <person name="Riano-Pachon D.M."/>
            <person name="Roberts A.W."/>
            <person name="Sato Y."/>
            <person name="Scheller H.V."/>
            <person name="Schulz B."/>
            <person name="Schulz C."/>
            <person name="Shakirov E.V."/>
            <person name="Shibagaki N."/>
            <person name="Shinohara N."/>
            <person name="Shippen D.E."/>
            <person name="Soerensen I."/>
            <person name="Sotooka R."/>
            <person name="Sugimoto N."/>
            <person name="Sugita M."/>
            <person name="Sumikawa N."/>
            <person name="Tanurdzic M."/>
            <person name="Theissen G."/>
            <person name="Ulvskov P."/>
            <person name="Wakazuki S."/>
            <person name="Weng J.K."/>
            <person name="Willats W.W."/>
            <person name="Wipf D."/>
            <person name="Wolf P.G."/>
            <person name="Yang L."/>
            <person name="Zimmer A.D."/>
            <person name="Zhu Q."/>
            <person name="Mitros T."/>
            <person name="Hellsten U."/>
            <person name="Loque D."/>
            <person name="Otillar R."/>
            <person name="Salamov A."/>
            <person name="Schmutz J."/>
            <person name="Shapiro H."/>
            <person name="Lindquist E."/>
            <person name="Lucas S."/>
            <person name="Rokhsar D."/>
            <person name="Grigoriev I.V."/>
        </authorList>
    </citation>
    <scope>NUCLEOTIDE SEQUENCE [LARGE SCALE GENOMIC DNA]</scope>
</reference>
<name>D8T1G0_SELML</name>
<dbReference type="eggNOG" id="KOG3299">
    <property type="taxonomic scope" value="Eukaryota"/>
</dbReference>
<dbReference type="InterPro" id="IPR036956">
    <property type="entry name" value="Impact_N_sf"/>
</dbReference>
<dbReference type="GO" id="GO:0006446">
    <property type="term" value="P:regulation of translational initiation"/>
    <property type="evidence" value="ECO:0000318"/>
    <property type="project" value="GO_Central"/>
</dbReference>
<dbReference type="SUPFAM" id="SSF54211">
    <property type="entry name" value="Ribosomal protein S5 domain 2-like"/>
    <property type="match status" value="1"/>
</dbReference>
<dbReference type="Pfam" id="PF01205">
    <property type="entry name" value="Impact_N"/>
    <property type="match status" value="1"/>
</dbReference>
<accession>D8T1G0</accession>
<proteinExistence type="predicted"/>
<dbReference type="Gene3D" id="3.30.230.30">
    <property type="entry name" value="Impact, N-terminal domain"/>
    <property type="match status" value="1"/>
</dbReference>
<dbReference type="HOGENOM" id="CLU_2282336_0_0_1"/>
<dbReference type="GO" id="GO:0005737">
    <property type="term" value="C:cytoplasm"/>
    <property type="evidence" value="ECO:0000318"/>
    <property type="project" value="GO_Central"/>
</dbReference>
<evidence type="ECO:0000313" key="3">
    <source>
        <dbReference type="Proteomes" id="UP000001514"/>
    </source>
</evidence>
<dbReference type="Gramene" id="EFJ09493">
    <property type="protein sequence ID" value="EFJ09493"/>
    <property type="gene ID" value="SELMODRAFT_428017"/>
</dbReference>
<dbReference type="Proteomes" id="UP000001514">
    <property type="component" value="Unassembled WGS sequence"/>
</dbReference>
<gene>
    <name evidence="2" type="ORF">SELMODRAFT_428017</name>
</gene>
<dbReference type="STRING" id="88036.D8T1G0"/>
<dbReference type="InParanoid" id="D8T1G0"/>
<evidence type="ECO:0000313" key="2">
    <source>
        <dbReference type="EMBL" id="EFJ09493.1"/>
    </source>
</evidence>
<dbReference type="InterPro" id="IPR020568">
    <property type="entry name" value="Ribosomal_Su5_D2-typ_SF"/>
</dbReference>
<dbReference type="KEGG" id="smo:SELMODRAFT_428017"/>
<dbReference type="InterPro" id="IPR001498">
    <property type="entry name" value="Impact_N"/>
</dbReference>
<dbReference type="AlphaFoldDB" id="D8T1G0"/>
<keyword evidence="3" id="KW-1185">Reference proteome</keyword>
<evidence type="ECO:0000259" key="1">
    <source>
        <dbReference type="Pfam" id="PF01205"/>
    </source>
</evidence>
<sequence>MEPGGTKGRPIYAAIAVMVFVTRYFGGMRFGTGGLVRAYGGIAADCLKDALTHIVKEKIQNNHLFWNGSRSSRWKHGRATRGCNETMEIERSSKQFEQDYEK</sequence>